<evidence type="ECO:0000313" key="2">
    <source>
        <dbReference type="EMBL" id="CAK1591055.1"/>
    </source>
</evidence>
<protein>
    <recommendedName>
        <fullName evidence="4">Retinol dehydrogenase 11</fullName>
    </recommendedName>
</protein>
<comment type="caution">
    <text evidence="2">The sequence shown here is derived from an EMBL/GenBank/DDBJ whole genome shotgun (WGS) entry which is preliminary data.</text>
</comment>
<organism evidence="2 3">
    <name type="scientific">Parnassius mnemosyne</name>
    <name type="common">clouded apollo</name>
    <dbReference type="NCBI Taxonomy" id="213953"/>
    <lineage>
        <taxon>Eukaryota</taxon>
        <taxon>Metazoa</taxon>
        <taxon>Ecdysozoa</taxon>
        <taxon>Arthropoda</taxon>
        <taxon>Hexapoda</taxon>
        <taxon>Insecta</taxon>
        <taxon>Pterygota</taxon>
        <taxon>Neoptera</taxon>
        <taxon>Endopterygota</taxon>
        <taxon>Lepidoptera</taxon>
        <taxon>Glossata</taxon>
        <taxon>Ditrysia</taxon>
        <taxon>Papilionoidea</taxon>
        <taxon>Papilionidae</taxon>
        <taxon>Parnassiinae</taxon>
        <taxon>Parnassini</taxon>
        <taxon>Parnassius</taxon>
        <taxon>Driopa</taxon>
    </lineage>
</organism>
<keyword evidence="1" id="KW-0560">Oxidoreductase</keyword>
<proteinExistence type="predicted"/>
<accession>A0AAV1L8F3</accession>
<gene>
    <name evidence="2" type="ORF">PARMNEM_LOCUS11339</name>
</gene>
<evidence type="ECO:0000256" key="1">
    <source>
        <dbReference type="ARBA" id="ARBA00023002"/>
    </source>
</evidence>
<keyword evidence="3" id="KW-1185">Reference proteome</keyword>
<evidence type="ECO:0000313" key="3">
    <source>
        <dbReference type="Proteomes" id="UP001314205"/>
    </source>
</evidence>
<dbReference type="AlphaFoldDB" id="A0AAV1L8F3"/>
<dbReference type="CDD" id="cd05327">
    <property type="entry name" value="retinol-DH_like_SDR_c_like"/>
    <property type="match status" value="1"/>
</dbReference>
<dbReference type="InterPro" id="IPR002347">
    <property type="entry name" value="SDR_fam"/>
</dbReference>
<dbReference type="PANTHER" id="PTHR43157">
    <property type="entry name" value="PHOSPHATIDYLINOSITOL-GLYCAN BIOSYNTHESIS CLASS F PROTEIN-RELATED"/>
    <property type="match status" value="1"/>
</dbReference>
<reference evidence="2 3" key="1">
    <citation type="submission" date="2023-11" db="EMBL/GenBank/DDBJ databases">
        <authorList>
            <person name="Hedman E."/>
            <person name="Englund M."/>
            <person name="Stromberg M."/>
            <person name="Nyberg Akerstrom W."/>
            <person name="Nylinder S."/>
            <person name="Jareborg N."/>
            <person name="Kallberg Y."/>
            <person name="Kronander E."/>
        </authorList>
    </citation>
    <scope>NUCLEOTIDE SEQUENCE [LARGE SCALE GENOMIC DNA]</scope>
</reference>
<dbReference type="Proteomes" id="UP001314205">
    <property type="component" value="Unassembled WGS sequence"/>
</dbReference>
<sequence length="349" mass="39336">MGSSQQDSTHRCNYDLIHLQVLQLYNISPEYTADMRFHFPSLYLENVVLLKIWLEPKTGICKCKTRLYGKVALITGGNSGIGLETARDLAKRGARVIIACRNAAKSEQAVTDIIATTGNTNVEYRSLNLCKFNSVRDFAEDFNKTVDRLDILVNNAGCACLPDRTSDDGIDLVMQTNHLGPFLLTNLLMDKLISSKPSRIVIVSSYLHNFGRLDLEDIAGINTKGDFLKYANSKLCNVLWMKALAKRLPKGVIVNALHPGLVKTDIFKRLPSYVRKIINILTDLMFKNSKEGAQTTIHLCVCEELTGFTGGYYKDCKLHPYHKICDDADFVNMFWDKCLLLTSRRERDL</sequence>
<name>A0AAV1L8F3_9NEOP</name>
<dbReference type="GO" id="GO:0016491">
    <property type="term" value="F:oxidoreductase activity"/>
    <property type="evidence" value="ECO:0007669"/>
    <property type="project" value="UniProtKB-KW"/>
</dbReference>
<dbReference type="EMBL" id="CAVLGL010000086">
    <property type="protein sequence ID" value="CAK1591055.1"/>
    <property type="molecule type" value="Genomic_DNA"/>
</dbReference>
<dbReference type="SUPFAM" id="SSF51735">
    <property type="entry name" value="NAD(P)-binding Rossmann-fold domains"/>
    <property type="match status" value="1"/>
</dbReference>
<dbReference type="PANTHER" id="PTHR43157:SF31">
    <property type="entry name" value="PHOSPHATIDYLINOSITOL-GLYCAN BIOSYNTHESIS CLASS F PROTEIN"/>
    <property type="match status" value="1"/>
</dbReference>
<dbReference type="PRINTS" id="PR00081">
    <property type="entry name" value="GDHRDH"/>
</dbReference>
<dbReference type="InterPro" id="IPR036291">
    <property type="entry name" value="NAD(P)-bd_dom_sf"/>
</dbReference>
<dbReference type="Pfam" id="PF00106">
    <property type="entry name" value="adh_short"/>
    <property type="match status" value="1"/>
</dbReference>
<dbReference type="Gene3D" id="3.40.50.720">
    <property type="entry name" value="NAD(P)-binding Rossmann-like Domain"/>
    <property type="match status" value="1"/>
</dbReference>
<evidence type="ECO:0008006" key="4">
    <source>
        <dbReference type="Google" id="ProtNLM"/>
    </source>
</evidence>